<protein>
    <submittedName>
        <fullName evidence="1">Uncharacterized protein</fullName>
    </submittedName>
</protein>
<sequence length="193" mass="22344">MRTMRQEAMKFYLPVKILLFIICAFEKNTKGLSLHRSDKEFPQFFIDEDYSLDRLGDSIARNYRPNKPIKRNVVTKKVHSCEAPENTNIDIRKSNRVVGFKLVDISAECSLRKVPVRIPAPHGSHPFLSHTMLHRCMGGPKTSPTLRHCTVLAKEQITVQYIDTVSFQIKDATMYDHTKMPIFLHYNQRPVQS</sequence>
<evidence type="ECO:0000313" key="2">
    <source>
        <dbReference type="Proteomes" id="UP000887567"/>
    </source>
</evidence>
<keyword evidence="2" id="KW-1185">Reference proteome</keyword>
<accession>A0A913YK41</accession>
<dbReference type="EnsemblMetazoa" id="XM_028659979.1">
    <property type="protein sequence ID" value="XP_028515780.1"/>
    <property type="gene ID" value="LOC114575327"/>
</dbReference>
<dbReference type="GeneID" id="114575327"/>
<dbReference type="RefSeq" id="XP_028515780.1">
    <property type="nucleotide sequence ID" value="XM_028659979.1"/>
</dbReference>
<name>A0A913YK41_EXADI</name>
<proteinExistence type="predicted"/>
<reference evidence="1" key="1">
    <citation type="submission" date="2022-11" db="UniProtKB">
        <authorList>
            <consortium name="EnsemblMetazoa"/>
        </authorList>
    </citation>
    <scope>IDENTIFICATION</scope>
</reference>
<dbReference type="AlphaFoldDB" id="A0A913YK41"/>
<evidence type="ECO:0000313" key="1">
    <source>
        <dbReference type="EnsemblMetazoa" id="XP_028515780.1"/>
    </source>
</evidence>
<dbReference type="Proteomes" id="UP000887567">
    <property type="component" value="Unplaced"/>
</dbReference>
<organism evidence="1 2">
    <name type="scientific">Exaiptasia diaphana</name>
    <name type="common">Tropical sea anemone</name>
    <name type="synonym">Aiptasia pulchella</name>
    <dbReference type="NCBI Taxonomy" id="2652724"/>
    <lineage>
        <taxon>Eukaryota</taxon>
        <taxon>Metazoa</taxon>
        <taxon>Cnidaria</taxon>
        <taxon>Anthozoa</taxon>
        <taxon>Hexacorallia</taxon>
        <taxon>Actiniaria</taxon>
        <taxon>Aiptasiidae</taxon>
        <taxon>Exaiptasia</taxon>
    </lineage>
</organism>
<dbReference type="KEGG" id="epa:114575327"/>